<feature type="binding site" evidence="9">
    <location>
        <position position="217"/>
    </location>
    <ligand>
        <name>ATP</name>
        <dbReference type="ChEBI" id="CHEBI:30616"/>
    </ligand>
</feature>
<dbReference type="SUPFAM" id="SSF46785">
    <property type="entry name" value="Winged helix' DNA-binding domain"/>
    <property type="match status" value="1"/>
</dbReference>
<keyword evidence="2 9" id="KW-0547">Nucleotide-binding</keyword>
<dbReference type="Gene3D" id="1.10.8.60">
    <property type="match status" value="1"/>
</dbReference>
<dbReference type="InterPro" id="IPR036388">
    <property type="entry name" value="WH-like_DNA-bd_sf"/>
</dbReference>
<dbReference type="InterPro" id="IPR008823">
    <property type="entry name" value="RuvB_wg_C"/>
</dbReference>
<feature type="domain" description="AAA+ ATPase" evidence="10">
    <location>
        <begin position="49"/>
        <end position="177"/>
    </location>
</feature>
<dbReference type="EC" id="3.6.4.-" evidence="9"/>
<dbReference type="RefSeq" id="WP_117454586.1">
    <property type="nucleotide sequence ID" value="NZ_CP060636.1"/>
</dbReference>
<dbReference type="HAMAP" id="MF_00016">
    <property type="entry name" value="DNA_HJ_migration_RuvB"/>
    <property type="match status" value="1"/>
</dbReference>
<keyword evidence="8 9" id="KW-0234">DNA repair</keyword>
<dbReference type="InterPro" id="IPR003593">
    <property type="entry name" value="AAA+_ATPase"/>
</dbReference>
<evidence type="ECO:0000256" key="3">
    <source>
        <dbReference type="ARBA" id="ARBA00022763"/>
    </source>
</evidence>
<reference evidence="11 12" key="1">
    <citation type="submission" date="2020-08" db="EMBL/GenBank/DDBJ databases">
        <authorList>
            <person name="Liu C."/>
            <person name="Sun Q."/>
        </authorList>
    </citation>
    <scope>NUCLEOTIDE SEQUENCE [LARGE SCALE GENOMIC DNA]</scope>
    <source>
        <strain evidence="11 12">NSJ-61</strain>
    </source>
</reference>
<feature type="binding site" evidence="9">
    <location>
        <position position="60"/>
    </location>
    <ligand>
        <name>ATP</name>
        <dbReference type="ChEBI" id="CHEBI:30616"/>
    </ligand>
</feature>
<dbReference type="NCBIfam" id="TIGR00635">
    <property type="entry name" value="ruvB"/>
    <property type="match status" value="1"/>
</dbReference>
<protein>
    <recommendedName>
        <fullName evidence="9">Holliday junction branch migration complex subunit RuvB</fullName>
        <ecNumber evidence="9">3.6.4.-</ecNumber>
    </recommendedName>
</protein>
<dbReference type="PANTHER" id="PTHR42848:SF1">
    <property type="entry name" value="HOLLIDAY JUNCTION BRANCH MIGRATION COMPLEX SUBUNIT RUVB"/>
    <property type="match status" value="1"/>
</dbReference>
<dbReference type="GO" id="GO:0048476">
    <property type="term" value="C:Holliday junction resolvase complex"/>
    <property type="evidence" value="ECO:0007669"/>
    <property type="project" value="UniProtKB-UniRule"/>
</dbReference>
<dbReference type="CDD" id="cd00009">
    <property type="entry name" value="AAA"/>
    <property type="match status" value="1"/>
</dbReference>
<feature type="region of interest" description="Head domain (RuvB-H)" evidence="9">
    <location>
        <begin position="254"/>
        <end position="337"/>
    </location>
</feature>
<organism evidence="11 12">
    <name type="scientific">[Eubacterium] hominis</name>
    <dbReference type="NCBI Taxonomy" id="2764325"/>
    <lineage>
        <taxon>Bacteria</taxon>
        <taxon>Bacillati</taxon>
        <taxon>Bacillota</taxon>
        <taxon>Erysipelotrichia</taxon>
        <taxon>Erysipelotrichales</taxon>
        <taxon>Erysipelotrichaceae</taxon>
        <taxon>Amedibacillus</taxon>
    </lineage>
</organism>
<evidence type="ECO:0000313" key="12">
    <source>
        <dbReference type="Proteomes" id="UP000515856"/>
    </source>
</evidence>
<keyword evidence="7 9" id="KW-0233">DNA recombination</keyword>
<feature type="binding site" evidence="9">
    <location>
        <position position="170"/>
    </location>
    <ligand>
        <name>ATP</name>
        <dbReference type="ChEBI" id="CHEBI:30616"/>
    </ligand>
</feature>
<comment type="catalytic activity">
    <reaction evidence="9">
        <text>ATP + H2O = ADP + phosphate + H(+)</text>
        <dbReference type="Rhea" id="RHEA:13065"/>
        <dbReference type="ChEBI" id="CHEBI:15377"/>
        <dbReference type="ChEBI" id="CHEBI:15378"/>
        <dbReference type="ChEBI" id="CHEBI:30616"/>
        <dbReference type="ChEBI" id="CHEBI:43474"/>
        <dbReference type="ChEBI" id="CHEBI:456216"/>
    </reaction>
</comment>
<dbReference type="Gene3D" id="1.10.10.10">
    <property type="entry name" value="Winged helix-like DNA-binding domain superfamily/Winged helix DNA-binding domain"/>
    <property type="match status" value="1"/>
</dbReference>
<dbReference type="SUPFAM" id="SSF52540">
    <property type="entry name" value="P-loop containing nucleoside triphosphate hydrolases"/>
    <property type="match status" value="1"/>
</dbReference>
<dbReference type="GO" id="GO:0005737">
    <property type="term" value="C:cytoplasm"/>
    <property type="evidence" value="ECO:0007669"/>
    <property type="project" value="UniProtKB-SubCell"/>
</dbReference>
<feature type="binding site" evidence="9">
    <location>
        <position position="314"/>
    </location>
    <ligand>
        <name>DNA</name>
        <dbReference type="ChEBI" id="CHEBI:16991"/>
    </ligand>
</feature>
<dbReference type="GO" id="GO:0006281">
    <property type="term" value="P:DNA repair"/>
    <property type="evidence" value="ECO:0007669"/>
    <property type="project" value="UniProtKB-UniRule"/>
</dbReference>
<dbReference type="NCBIfam" id="NF000868">
    <property type="entry name" value="PRK00080.1"/>
    <property type="match status" value="1"/>
</dbReference>
<feature type="binding site" evidence="9">
    <location>
        <position position="309"/>
    </location>
    <ligand>
        <name>DNA</name>
        <dbReference type="ChEBI" id="CHEBI:16991"/>
    </ligand>
</feature>
<keyword evidence="12" id="KW-1185">Reference proteome</keyword>
<evidence type="ECO:0000256" key="7">
    <source>
        <dbReference type="ARBA" id="ARBA00023172"/>
    </source>
</evidence>
<name>A0A7G9GM22_9FIRM</name>
<dbReference type="KEGG" id="ehn:H9Q80_16655"/>
<dbReference type="InterPro" id="IPR036390">
    <property type="entry name" value="WH_DNA-bd_sf"/>
</dbReference>
<accession>A0A7G9GM22</accession>
<comment type="subcellular location">
    <subcellularLocation>
        <location evidence="9">Cytoplasm</location>
    </subcellularLocation>
</comment>
<keyword evidence="3 9" id="KW-0227">DNA damage</keyword>
<comment type="caution">
    <text evidence="9">Lacks conserved residue(s) required for the propagation of feature annotation.</text>
</comment>
<keyword evidence="11" id="KW-0347">Helicase</keyword>
<dbReference type="PANTHER" id="PTHR42848">
    <property type="match status" value="1"/>
</dbReference>
<feature type="binding site" evidence="9">
    <location>
        <position position="64"/>
    </location>
    <ligand>
        <name>ATP</name>
        <dbReference type="ChEBI" id="CHEBI:30616"/>
    </ligand>
</feature>
<dbReference type="GO" id="GO:0006310">
    <property type="term" value="P:DNA recombination"/>
    <property type="evidence" value="ECO:0007669"/>
    <property type="project" value="UniProtKB-UniRule"/>
</dbReference>
<dbReference type="GO" id="GO:0016787">
    <property type="term" value="F:hydrolase activity"/>
    <property type="evidence" value="ECO:0007669"/>
    <property type="project" value="UniProtKB-KW"/>
</dbReference>
<dbReference type="SMART" id="SM00382">
    <property type="entry name" value="AAA"/>
    <property type="match status" value="1"/>
</dbReference>
<comment type="similarity">
    <text evidence="9">Belongs to the RuvB family.</text>
</comment>
<comment type="subunit">
    <text evidence="9">Homohexamer. Forms an RuvA(8)-RuvB(12)-Holliday junction (HJ) complex. HJ DNA is sandwiched between 2 RuvA tetramers; dsDNA enters through RuvA and exits via RuvB. An RuvB hexamer assembles on each DNA strand where it exits the tetramer. Each RuvB hexamer is contacted by two RuvA subunits (via domain III) on 2 adjacent RuvB subunits; this complex drives branch migration. In the full resolvosome a probable DNA-RuvA(4)-RuvB(12)-RuvC(2) complex forms which resolves the HJ.</text>
</comment>
<keyword evidence="6 9" id="KW-0238">DNA-binding</keyword>
<sequence length="337" mass="37744">MERVLSNEHQSFDEDASLRPQSLKEYIGQTQLKENLSIFIEAAKQRNEALDHVLLYGPPGLGKTTLSYILANEMGGNIKTTSGPSIEKSGDLAAILSTLEAGDVLFIDEIHRLPKQVEEILYPAMEDYCIDIVVGKDSASVRSIRLDLPPFTLVGATTRAGDLTAPLRDRFGIVSQLEFYTLEELMQILRRTARVMDTDIDEEAVLEIARRSRGTPRIANRLFRRVRDFAQVMNDGYISLEIAAMALDKLKVDHLGLDAVDHKYLKGIIERFKGGPVGLDALASSIGEETMTLEDVYEPYLLQIGFINRTPRGRVVTEKAYQHLGYDLREGLFVLED</sequence>
<evidence type="ECO:0000313" key="11">
    <source>
        <dbReference type="EMBL" id="QNM11854.1"/>
    </source>
</evidence>
<feature type="binding site" evidence="9">
    <location>
        <begin position="126"/>
        <end position="128"/>
    </location>
    <ligand>
        <name>ATP</name>
        <dbReference type="ChEBI" id="CHEBI:30616"/>
    </ligand>
</feature>
<evidence type="ECO:0000256" key="8">
    <source>
        <dbReference type="ARBA" id="ARBA00023204"/>
    </source>
</evidence>
<feature type="binding site" evidence="9">
    <location>
        <position position="63"/>
    </location>
    <ligand>
        <name>ATP</name>
        <dbReference type="ChEBI" id="CHEBI:30616"/>
    </ligand>
</feature>
<dbReference type="GO" id="GO:0005524">
    <property type="term" value="F:ATP binding"/>
    <property type="evidence" value="ECO:0007669"/>
    <property type="project" value="UniProtKB-UniRule"/>
</dbReference>
<dbReference type="GO" id="GO:0000400">
    <property type="term" value="F:four-way junction DNA binding"/>
    <property type="evidence" value="ECO:0007669"/>
    <property type="project" value="UniProtKB-UniRule"/>
</dbReference>
<feature type="region of interest" description="Small ATPAse domain (RuvB-S)" evidence="9">
    <location>
        <begin position="181"/>
        <end position="251"/>
    </location>
</feature>
<feature type="binding site" evidence="9">
    <location>
        <position position="18"/>
    </location>
    <ligand>
        <name>ATP</name>
        <dbReference type="ChEBI" id="CHEBI:30616"/>
    </ligand>
</feature>
<evidence type="ECO:0000256" key="5">
    <source>
        <dbReference type="ARBA" id="ARBA00022840"/>
    </source>
</evidence>
<dbReference type="Pfam" id="PF05496">
    <property type="entry name" value="RuvB_N"/>
    <property type="match status" value="1"/>
</dbReference>
<feature type="binding site" evidence="9">
    <location>
        <position position="65"/>
    </location>
    <ligand>
        <name>ATP</name>
        <dbReference type="ChEBI" id="CHEBI:30616"/>
    </ligand>
</feature>
<evidence type="ECO:0000256" key="6">
    <source>
        <dbReference type="ARBA" id="ARBA00023125"/>
    </source>
</evidence>
<comment type="function">
    <text evidence="9">The RuvA-RuvB-RuvC complex processes Holliday junction (HJ) DNA during genetic recombination and DNA repair, while the RuvA-RuvB complex plays an important role in the rescue of blocked DNA replication forks via replication fork reversal (RFR). RuvA specifically binds to HJ cruciform DNA, conferring on it an open structure. The RuvB hexamer acts as an ATP-dependent pump, pulling dsDNA into and through the RuvAB complex. RuvB forms 2 homohexamers on either side of HJ DNA bound by 1 or 2 RuvA tetramers; 4 subunits per hexamer contact DNA at a time. Coordinated motions by a converter formed by DNA-disengaged RuvB subunits stimulates ATP hydrolysis and nucleotide exchange. Immobilization of the converter enables RuvB to convert the ATP-contained energy into a lever motion, pulling 2 nucleotides of DNA out of the RuvA tetramer per ATP hydrolyzed, thus driving DNA branch migration. The RuvB motors rotate together with the DNA substrate, which together with the progressing nucleotide cycle form the mechanistic basis for DNA recombination by continuous HJ branch migration. Branch migration allows RuvC to scan DNA until it finds its consensus sequence, where it cleaves and resolves cruciform DNA.</text>
</comment>
<dbReference type="Pfam" id="PF05491">
    <property type="entry name" value="WHD_RuvB"/>
    <property type="match status" value="1"/>
</dbReference>
<evidence type="ECO:0000256" key="1">
    <source>
        <dbReference type="ARBA" id="ARBA00022490"/>
    </source>
</evidence>
<feature type="binding site" evidence="9">
    <location>
        <position position="64"/>
    </location>
    <ligand>
        <name>Mg(2+)</name>
        <dbReference type="ChEBI" id="CHEBI:18420"/>
    </ligand>
</feature>
<dbReference type="InterPro" id="IPR041445">
    <property type="entry name" value="AAA_lid_4"/>
</dbReference>
<dbReference type="InterPro" id="IPR027417">
    <property type="entry name" value="P-loop_NTPase"/>
</dbReference>
<dbReference type="GO" id="GO:0009378">
    <property type="term" value="F:four-way junction helicase activity"/>
    <property type="evidence" value="ECO:0007669"/>
    <property type="project" value="InterPro"/>
</dbReference>
<evidence type="ECO:0000256" key="2">
    <source>
        <dbReference type="ARBA" id="ARBA00022741"/>
    </source>
</evidence>
<gene>
    <name evidence="9 11" type="primary">ruvB</name>
    <name evidence="11" type="ORF">H9Q80_16655</name>
</gene>
<dbReference type="Gene3D" id="3.40.50.300">
    <property type="entry name" value="P-loop containing nucleotide triphosphate hydrolases"/>
    <property type="match status" value="1"/>
</dbReference>
<feature type="binding site" evidence="9">
    <location>
        <position position="19"/>
    </location>
    <ligand>
        <name>ATP</name>
        <dbReference type="ChEBI" id="CHEBI:30616"/>
    </ligand>
</feature>
<keyword evidence="1 9" id="KW-0963">Cytoplasm</keyword>
<dbReference type="InterPro" id="IPR008824">
    <property type="entry name" value="RuvB-like_N"/>
</dbReference>
<dbReference type="EMBL" id="CP060636">
    <property type="protein sequence ID" value="QNM11854.1"/>
    <property type="molecule type" value="Genomic_DNA"/>
</dbReference>
<evidence type="ECO:0000256" key="4">
    <source>
        <dbReference type="ARBA" id="ARBA00022801"/>
    </source>
</evidence>
<evidence type="ECO:0000259" key="10">
    <source>
        <dbReference type="SMART" id="SM00382"/>
    </source>
</evidence>
<evidence type="ECO:0000256" key="9">
    <source>
        <dbReference type="HAMAP-Rule" id="MF_00016"/>
    </source>
</evidence>
<dbReference type="Proteomes" id="UP000515856">
    <property type="component" value="Chromosome"/>
</dbReference>
<keyword evidence="4 9" id="KW-0378">Hydrolase</keyword>
<feature type="binding site" evidence="9">
    <location>
        <position position="180"/>
    </location>
    <ligand>
        <name>ATP</name>
        <dbReference type="ChEBI" id="CHEBI:30616"/>
    </ligand>
</feature>
<dbReference type="InterPro" id="IPR004605">
    <property type="entry name" value="DNA_helicase_Holl-junc_RuvB"/>
</dbReference>
<proteinExistence type="inferred from homology"/>
<keyword evidence="5 9" id="KW-0067">ATP-binding</keyword>
<comment type="domain">
    <text evidence="9">Has 3 domains, the large (RuvB-L) and small ATPase (RuvB-S) domains and the C-terminal head (RuvB-H) domain. The head domain binds DNA, while the ATPase domains jointly bind ATP, ADP or are empty depending on the state of the subunit in the translocation cycle. During a single DNA translocation step the structure of each domain remains the same, but their relative positions change.</text>
</comment>
<dbReference type="Pfam" id="PF17864">
    <property type="entry name" value="AAA_lid_4"/>
    <property type="match status" value="1"/>
</dbReference>
<dbReference type="AlphaFoldDB" id="A0A7G9GM22"/>